<dbReference type="SUPFAM" id="SSF47459">
    <property type="entry name" value="HLH, helix-loop-helix DNA-binding domain"/>
    <property type="match status" value="1"/>
</dbReference>
<reference evidence="10" key="2">
    <citation type="submission" date="2024-08" db="UniProtKB">
        <authorList>
            <consortium name="EnsemblMetazoa"/>
        </authorList>
    </citation>
    <scope>IDENTIFICATION</scope>
</reference>
<comment type="similarity">
    <text evidence="1">Belongs to the MAX family.</text>
</comment>
<name>U4ULL7_DENPD</name>
<dbReference type="PROSITE" id="PS50888">
    <property type="entry name" value="BHLH"/>
    <property type="match status" value="1"/>
</dbReference>
<evidence type="ECO:0000313" key="11">
    <source>
        <dbReference type="Proteomes" id="UP000019118"/>
    </source>
</evidence>
<evidence type="ECO:0000256" key="1">
    <source>
        <dbReference type="ARBA" id="ARBA00007628"/>
    </source>
</evidence>
<keyword evidence="3" id="KW-0238">DNA-binding</keyword>
<feature type="region of interest" description="Disordered" evidence="7">
    <location>
        <begin position="145"/>
        <end position="181"/>
    </location>
</feature>
<dbReference type="SMART" id="SM00353">
    <property type="entry name" value="HLH"/>
    <property type="match status" value="1"/>
</dbReference>
<keyword evidence="4" id="KW-0010">Activator</keyword>
<evidence type="ECO:0000259" key="8">
    <source>
        <dbReference type="PROSITE" id="PS50888"/>
    </source>
</evidence>
<dbReference type="Gene3D" id="4.10.280.10">
    <property type="entry name" value="Helix-loop-helix DNA-binding domain"/>
    <property type="match status" value="1"/>
</dbReference>
<evidence type="ECO:0000313" key="12">
    <source>
        <dbReference type="Proteomes" id="UP000030742"/>
    </source>
</evidence>
<keyword evidence="5" id="KW-0804">Transcription</keyword>
<dbReference type="GO" id="GO:0003677">
    <property type="term" value="F:DNA binding"/>
    <property type="evidence" value="ECO:0007669"/>
    <property type="project" value="UniProtKB-KW"/>
</dbReference>
<dbReference type="EnsemblMetazoa" id="XM_019912003.1">
    <property type="protein sequence ID" value="XP_019767562.1"/>
    <property type="gene ID" value="LOC109542684"/>
</dbReference>
<dbReference type="InterPro" id="IPR036638">
    <property type="entry name" value="HLH_DNA-bd_sf"/>
</dbReference>
<proteinExistence type="inferred from homology"/>
<keyword evidence="6" id="KW-0539">Nucleus</keyword>
<evidence type="ECO:0000256" key="7">
    <source>
        <dbReference type="SAM" id="MobiDB-lite"/>
    </source>
</evidence>
<dbReference type="Pfam" id="PF00010">
    <property type="entry name" value="HLH"/>
    <property type="match status" value="1"/>
</dbReference>
<evidence type="ECO:0000256" key="6">
    <source>
        <dbReference type="ARBA" id="ARBA00023242"/>
    </source>
</evidence>
<dbReference type="GO" id="GO:0003700">
    <property type="term" value="F:DNA-binding transcription factor activity"/>
    <property type="evidence" value="ECO:0007669"/>
    <property type="project" value="TreeGrafter"/>
</dbReference>
<accession>U4ULL7</accession>
<dbReference type="GO" id="GO:0090575">
    <property type="term" value="C:RNA polymerase II transcription regulator complex"/>
    <property type="evidence" value="ECO:0007669"/>
    <property type="project" value="TreeGrafter"/>
</dbReference>
<reference evidence="11 12" key="1">
    <citation type="journal article" date="2013" name="Genome Biol.">
        <title>Draft genome of the mountain pine beetle, Dendroctonus ponderosae Hopkins, a major forest pest.</title>
        <authorList>
            <person name="Keeling C.I."/>
            <person name="Yuen M.M."/>
            <person name="Liao N.Y."/>
            <person name="Docking T.R."/>
            <person name="Chan S.K."/>
            <person name="Taylor G.A."/>
            <person name="Palmquist D.L."/>
            <person name="Jackman S.D."/>
            <person name="Nguyen A."/>
            <person name="Li M."/>
            <person name="Henderson H."/>
            <person name="Janes J.K."/>
            <person name="Zhao Y."/>
            <person name="Pandoh P."/>
            <person name="Moore R."/>
            <person name="Sperling F.A."/>
            <person name="Huber D.P."/>
            <person name="Birol I."/>
            <person name="Jones S.J."/>
            <person name="Bohlmann J."/>
        </authorList>
    </citation>
    <scope>NUCLEOTIDE SEQUENCE</scope>
</reference>
<dbReference type="GO" id="GO:0046983">
    <property type="term" value="F:protein dimerization activity"/>
    <property type="evidence" value="ECO:0007669"/>
    <property type="project" value="InterPro"/>
</dbReference>
<dbReference type="GO" id="GO:0045944">
    <property type="term" value="P:positive regulation of transcription by RNA polymerase II"/>
    <property type="evidence" value="ECO:0007669"/>
    <property type="project" value="TreeGrafter"/>
</dbReference>
<feature type="compositionally biased region" description="Acidic residues" evidence="7">
    <location>
        <begin position="147"/>
        <end position="165"/>
    </location>
</feature>
<keyword evidence="2" id="KW-0805">Transcription regulation</keyword>
<sequence length="181" mass="21167">MTEMDADLYPDYEDDDDGESDEDSDDLYVGQLEASMSSENQYYSQADKRAHHNALERKRRDHIKDSFTNLHNSVPVLQGQKASRAQILHKSAEYITVMKKRTNDARLYISDLIRTNNTLESELNVLKRVRRNGIFPVEMMRNMDLESLSDTETSDSSDLSDEDDERQAGRRRQIKRARRRY</sequence>
<organism evidence="9 12">
    <name type="scientific">Dendroctonus ponderosae</name>
    <name type="common">Mountain pine beetle</name>
    <dbReference type="NCBI Taxonomy" id="77166"/>
    <lineage>
        <taxon>Eukaryota</taxon>
        <taxon>Metazoa</taxon>
        <taxon>Ecdysozoa</taxon>
        <taxon>Arthropoda</taxon>
        <taxon>Hexapoda</taxon>
        <taxon>Insecta</taxon>
        <taxon>Pterygota</taxon>
        <taxon>Neoptera</taxon>
        <taxon>Endopterygota</taxon>
        <taxon>Coleoptera</taxon>
        <taxon>Polyphaga</taxon>
        <taxon>Cucujiformia</taxon>
        <taxon>Curculionidae</taxon>
        <taxon>Scolytinae</taxon>
        <taxon>Dendroctonus</taxon>
    </lineage>
</organism>
<protein>
    <recommendedName>
        <fullName evidence="8">BHLH domain-containing protein</fullName>
    </recommendedName>
</protein>
<evidence type="ECO:0000313" key="9">
    <source>
        <dbReference type="EMBL" id="ERL90890.1"/>
    </source>
</evidence>
<dbReference type="CDD" id="cd11406">
    <property type="entry name" value="bHLHzip_Max"/>
    <property type="match status" value="1"/>
</dbReference>
<dbReference type="OrthoDB" id="8964853at2759"/>
<dbReference type="PANTHER" id="PTHR10328">
    <property type="entry name" value="PROTEIN MAX MYC-ASSOCIATED FACTOR X"/>
    <property type="match status" value="1"/>
</dbReference>
<gene>
    <name evidence="10" type="primary">109542684</name>
    <name evidence="9" type="ORF">D910_08235</name>
</gene>
<evidence type="ECO:0000256" key="2">
    <source>
        <dbReference type="ARBA" id="ARBA00023015"/>
    </source>
</evidence>
<dbReference type="PANTHER" id="PTHR10328:SF3">
    <property type="entry name" value="PROTEIN MAX"/>
    <property type="match status" value="1"/>
</dbReference>
<dbReference type="EMBL" id="KB632263">
    <property type="protein sequence ID" value="ERL90890.1"/>
    <property type="molecule type" value="Genomic_DNA"/>
</dbReference>
<feature type="domain" description="BHLH" evidence="8">
    <location>
        <begin position="47"/>
        <end position="98"/>
    </location>
</feature>
<keyword evidence="11" id="KW-1185">Reference proteome</keyword>
<dbReference type="Proteomes" id="UP000019118">
    <property type="component" value="Unassembled WGS sequence"/>
</dbReference>
<evidence type="ECO:0000313" key="10">
    <source>
        <dbReference type="EnsemblMetazoa" id="XP_019767562.1"/>
    </source>
</evidence>
<dbReference type="STRING" id="77166.U4ULL7"/>
<evidence type="ECO:0000256" key="5">
    <source>
        <dbReference type="ARBA" id="ARBA00023163"/>
    </source>
</evidence>
<dbReference type="Proteomes" id="UP000030742">
    <property type="component" value="Unassembled WGS sequence"/>
</dbReference>
<evidence type="ECO:0000256" key="3">
    <source>
        <dbReference type="ARBA" id="ARBA00023125"/>
    </source>
</evidence>
<evidence type="ECO:0000256" key="4">
    <source>
        <dbReference type="ARBA" id="ARBA00023159"/>
    </source>
</evidence>
<feature type="region of interest" description="Disordered" evidence="7">
    <location>
        <begin position="1"/>
        <end position="25"/>
    </location>
</feature>
<feature type="compositionally biased region" description="Basic residues" evidence="7">
    <location>
        <begin position="169"/>
        <end position="181"/>
    </location>
</feature>
<dbReference type="InterPro" id="IPR011598">
    <property type="entry name" value="bHLH_dom"/>
</dbReference>
<dbReference type="AlphaFoldDB" id="U4ULL7"/>